<keyword evidence="16" id="KW-1185">Reference proteome</keyword>
<dbReference type="InterPro" id="IPR001173">
    <property type="entry name" value="Glyco_trans_2-like"/>
</dbReference>
<evidence type="ECO:0000256" key="10">
    <source>
        <dbReference type="ARBA" id="ARBA00022989"/>
    </source>
</evidence>
<evidence type="ECO:0000256" key="1">
    <source>
        <dbReference type="ARBA" id="ARBA00004389"/>
    </source>
</evidence>
<dbReference type="CDD" id="cd04188">
    <property type="entry name" value="DPG_synthase"/>
    <property type="match status" value="1"/>
</dbReference>
<evidence type="ECO:0000313" key="15">
    <source>
        <dbReference type="EMBL" id="CAL2091715.1"/>
    </source>
</evidence>
<evidence type="ECO:0000256" key="7">
    <source>
        <dbReference type="ARBA" id="ARBA00022692"/>
    </source>
</evidence>
<dbReference type="SUPFAM" id="SSF52172">
    <property type="entry name" value="CheY-like"/>
    <property type="match status" value="1"/>
</dbReference>
<dbReference type="Gene3D" id="3.90.550.10">
    <property type="entry name" value="Spore Coat Polysaccharide Biosynthesis Protein SpsA, Chain A"/>
    <property type="match status" value="1"/>
</dbReference>
<dbReference type="InterPro" id="IPR029044">
    <property type="entry name" value="Nucleotide-diphossugar_trans"/>
</dbReference>
<evidence type="ECO:0000256" key="9">
    <source>
        <dbReference type="ARBA" id="ARBA00022968"/>
    </source>
</evidence>
<comment type="pathway">
    <text evidence="2">Protein modification; protein glycosylation.</text>
</comment>
<dbReference type="CDD" id="cd00156">
    <property type="entry name" value="REC"/>
    <property type="match status" value="1"/>
</dbReference>
<evidence type="ECO:0000256" key="6">
    <source>
        <dbReference type="ARBA" id="ARBA00022679"/>
    </source>
</evidence>
<dbReference type="InterPro" id="IPR035518">
    <property type="entry name" value="DPG_synthase"/>
</dbReference>
<comment type="catalytic activity">
    <reaction evidence="12">
        <text>a di-trans,poly-cis-dolichyl phosphate + UDP-alpha-D-glucose = a di-trans,poly-cis-dolichyl beta-D-glucosyl phosphate + UDP</text>
        <dbReference type="Rhea" id="RHEA:15401"/>
        <dbReference type="Rhea" id="RHEA-COMP:19498"/>
        <dbReference type="Rhea" id="RHEA-COMP:19502"/>
        <dbReference type="ChEBI" id="CHEBI:57525"/>
        <dbReference type="ChEBI" id="CHEBI:57683"/>
        <dbReference type="ChEBI" id="CHEBI:58223"/>
        <dbReference type="ChEBI" id="CHEBI:58885"/>
        <dbReference type="EC" id="2.4.1.117"/>
    </reaction>
    <physiologicalReaction direction="left-to-right" evidence="12">
        <dbReference type="Rhea" id="RHEA:15402"/>
    </physiologicalReaction>
</comment>
<dbReference type="PANTHER" id="PTHR10859:SF91">
    <property type="entry name" value="DOLICHYL-PHOSPHATE BETA-GLUCOSYLTRANSFERASE"/>
    <property type="match status" value="1"/>
</dbReference>
<evidence type="ECO:0000313" key="16">
    <source>
        <dbReference type="Proteomes" id="UP001497416"/>
    </source>
</evidence>
<evidence type="ECO:0000256" key="5">
    <source>
        <dbReference type="ARBA" id="ARBA00022676"/>
    </source>
</evidence>
<dbReference type="Gene3D" id="3.40.50.2300">
    <property type="match status" value="1"/>
</dbReference>
<keyword evidence="13" id="KW-0597">Phosphoprotein</keyword>
<evidence type="ECO:0000256" key="2">
    <source>
        <dbReference type="ARBA" id="ARBA00004922"/>
    </source>
</evidence>
<comment type="subcellular location">
    <subcellularLocation>
        <location evidence="1">Endoplasmic reticulum membrane</location>
        <topology evidence="1">Single-pass membrane protein</topology>
    </subcellularLocation>
</comment>
<keyword evidence="10" id="KW-1133">Transmembrane helix</keyword>
<protein>
    <recommendedName>
        <fullName evidence="4">dolichyl-phosphate beta-glucosyltransferase</fullName>
        <ecNumber evidence="4">2.4.1.117</ecNumber>
    </recommendedName>
</protein>
<dbReference type="SMART" id="SM00448">
    <property type="entry name" value="REC"/>
    <property type="match status" value="1"/>
</dbReference>
<dbReference type="SUPFAM" id="SSF53448">
    <property type="entry name" value="Nucleotide-diphospho-sugar transferases"/>
    <property type="match status" value="1"/>
</dbReference>
<evidence type="ECO:0000256" key="11">
    <source>
        <dbReference type="ARBA" id="ARBA00023136"/>
    </source>
</evidence>
<dbReference type="EMBL" id="CAXIXY010000006">
    <property type="protein sequence ID" value="CAL2091715.1"/>
    <property type="molecule type" value="Genomic_DNA"/>
</dbReference>
<dbReference type="EC" id="2.4.1.117" evidence="4"/>
<feature type="modified residue" description="4-aspartylphosphate" evidence="13">
    <location>
        <position position="51"/>
    </location>
</feature>
<keyword evidence="5" id="KW-0328">Glycosyltransferase</keyword>
<dbReference type="InterPro" id="IPR001789">
    <property type="entry name" value="Sig_transdc_resp-reg_receiver"/>
</dbReference>
<reference evidence="15 16" key="1">
    <citation type="submission" date="2024-05" db="EMBL/GenBank/DDBJ databases">
        <authorList>
            <person name="Duchaud E."/>
        </authorList>
    </citation>
    <scope>NUCLEOTIDE SEQUENCE [LARGE SCALE GENOMIC DNA]</scope>
    <source>
        <strain evidence="15">Ena-SAMPLE-TAB-13-05-2024-13:56:06:370-140302</strain>
    </source>
</reference>
<sequence length="378" mass="43116">MKILNIDEKKLTAKLLERRLSNIGYHVTTVKNGKEAVEQLKVRKPNLVILDVNMSNFGGIDVLKFIKESGLDTKVMVISGEKEQALVSDLFEYGIDEYIKKPATLTEILIRINKLVGMSSLSDEFYQQNEEVVRELSIGVVIPCYNEASRLLSKSFVHFVSRNVGYYLCFVNDGSTDNTLEVLEEMKQGREDYIGVYNCDTNGGKAEAVRQGMLHLINDNDLALDYLGFLDADLSTDLNDFDDLVKTINLNNYKIVSGSRISRIGANISRESARQVISMSINYIIRKILGMNFKDTQCGAKILDREAVKTVFNEKFLTRWLFDVEIFLRMKKRYGMRAKEMIYEQPLKRWVHADGSKLSMRDSLKIGTQLVKIAAHYK</sequence>
<name>A0ABM9P4N5_9FLAO</name>
<proteinExistence type="inferred from homology"/>
<gene>
    <name evidence="15" type="ORF">T190607A01A_40270</name>
</gene>
<organism evidence="15 16">
    <name type="scientific">Tenacibaculum platacis</name>
    <dbReference type="NCBI Taxonomy" id="3137852"/>
    <lineage>
        <taxon>Bacteria</taxon>
        <taxon>Pseudomonadati</taxon>
        <taxon>Bacteroidota</taxon>
        <taxon>Flavobacteriia</taxon>
        <taxon>Flavobacteriales</taxon>
        <taxon>Flavobacteriaceae</taxon>
        <taxon>Tenacibaculum</taxon>
    </lineage>
</organism>
<dbReference type="Pfam" id="PF00535">
    <property type="entry name" value="Glycos_transf_2"/>
    <property type="match status" value="1"/>
</dbReference>
<keyword evidence="7" id="KW-0812">Transmembrane</keyword>
<evidence type="ECO:0000256" key="4">
    <source>
        <dbReference type="ARBA" id="ARBA00012583"/>
    </source>
</evidence>
<evidence type="ECO:0000256" key="3">
    <source>
        <dbReference type="ARBA" id="ARBA00006739"/>
    </source>
</evidence>
<evidence type="ECO:0000256" key="13">
    <source>
        <dbReference type="PROSITE-ProRule" id="PRU00169"/>
    </source>
</evidence>
<evidence type="ECO:0000259" key="14">
    <source>
        <dbReference type="PROSITE" id="PS50110"/>
    </source>
</evidence>
<evidence type="ECO:0000256" key="12">
    <source>
        <dbReference type="ARBA" id="ARBA00045097"/>
    </source>
</evidence>
<dbReference type="Proteomes" id="UP001497416">
    <property type="component" value="Unassembled WGS sequence"/>
</dbReference>
<evidence type="ECO:0000256" key="8">
    <source>
        <dbReference type="ARBA" id="ARBA00022824"/>
    </source>
</evidence>
<dbReference type="PROSITE" id="PS50110">
    <property type="entry name" value="RESPONSE_REGULATORY"/>
    <property type="match status" value="1"/>
</dbReference>
<accession>A0ABM9P4N5</accession>
<comment type="caution">
    <text evidence="15">The sequence shown here is derived from an EMBL/GenBank/DDBJ whole genome shotgun (WGS) entry which is preliminary data.</text>
</comment>
<feature type="domain" description="Response regulatory" evidence="14">
    <location>
        <begin position="2"/>
        <end position="116"/>
    </location>
</feature>
<keyword evidence="6" id="KW-0808">Transferase</keyword>
<dbReference type="Pfam" id="PF00072">
    <property type="entry name" value="Response_reg"/>
    <property type="match status" value="1"/>
</dbReference>
<dbReference type="PANTHER" id="PTHR10859">
    <property type="entry name" value="GLYCOSYL TRANSFERASE"/>
    <property type="match status" value="1"/>
</dbReference>
<keyword evidence="8" id="KW-0256">Endoplasmic reticulum</keyword>
<comment type="similarity">
    <text evidence="3">Belongs to the glycosyltransferase 2 family.</text>
</comment>
<keyword evidence="9" id="KW-0735">Signal-anchor</keyword>
<dbReference type="RefSeq" id="WP_348713196.1">
    <property type="nucleotide sequence ID" value="NZ_CAXIXY010000006.1"/>
</dbReference>
<keyword evidence="11" id="KW-0472">Membrane</keyword>
<dbReference type="InterPro" id="IPR011006">
    <property type="entry name" value="CheY-like_superfamily"/>
</dbReference>